<feature type="domain" description="Reverse transcriptase" evidence="2">
    <location>
        <begin position="196"/>
        <end position="441"/>
    </location>
</feature>
<dbReference type="InterPro" id="IPR000305">
    <property type="entry name" value="GIY-YIG_endonuc"/>
</dbReference>
<dbReference type="Gene3D" id="3.40.1440.10">
    <property type="entry name" value="GIY-YIG endonuclease"/>
    <property type="match status" value="1"/>
</dbReference>
<dbReference type="PANTHER" id="PTHR21301">
    <property type="entry name" value="REVERSE TRANSCRIPTASE"/>
    <property type="match status" value="1"/>
</dbReference>
<dbReference type="InterPro" id="IPR035901">
    <property type="entry name" value="GIY-YIG_endonuc_sf"/>
</dbReference>
<dbReference type="CDD" id="cd10442">
    <property type="entry name" value="GIY-YIG_PLEs"/>
    <property type="match status" value="1"/>
</dbReference>
<dbReference type="Pfam" id="PF00078">
    <property type="entry name" value="RVT_1"/>
    <property type="match status" value="1"/>
</dbReference>
<evidence type="ECO:0000259" key="2">
    <source>
        <dbReference type="PROSITE" id="PS50878"/>
    </source>
</evidence>
<dbReference type="STRING" id="240159.A0A4V6XYC2"/>
<feature type="domain" description="GIY-YIG" evidence="1">
    <location>
        <begin position="629"/>
        <end position="723"/>
    </location>
</feature>
<dbReference type="EMBL" id="ML142789">
    <property type="protein sequence ID" value="TKS65002.1"/>
    <property type="molecule type" value="Genomic_DNA"/>
</dbReference>
<protein>
    <recommendedName>
        <fullName evidence="5">GIY-YIG domain-containing protein</fullName>
    </recommendedName>
</protein>
<dbReference type="InterPro" id="IPR058912">
    <property type="entry name" value="HTH_animal"/>
</dbReference>
<evidence type="ECO:0008006" key="5">
    <source>
        <dbReference type="Google" id="ProtNLM"/>
    </source>
</evidence>
<evidence type="ECO:0000313" key="3">
    <source>
        <dbReference type="EMBL" id="TKS65002.1"/>
    </source>
</evidence>
<proteinExistence type="predicted"/>
<organism evidence="3 4">
    <name type="scientific">Collichthys lucidus</name>
    <name type="common">Big head croaker</name>
    <name type="synonym">Sciaena lucida</name>
    <dbReference type="NCBI Taxonomy" id="240159"/>
    <lineage>
        <taxon>Eukaryota</taxon>
        <taxon>Metazoa</taxon>
        <taxon>Chordata</taxon>
        <taxon>Craniata</taxon>
        <taxon>Vertebrata</taxon>
        <taxon>Euteleostomi</taxon>
        <taxon>Actinopterygii</taxon>
        <taxon>Neopterygii</taxon>
        <taxon>Teleostei</taxon>
        <taxon>Neoteleostei</taxon>
        <taxon>Acanthomorphata</taxon>
        <taxon>Eupercaria</taxon>
        <taxon>Sciaenidae</taxon>
        <taxon>Collichthys</taxon>
    </lineage>
</organism>
<dbReference type="PANTHER" id="PTHR21301:SF10">
    <property type="entry name" value="REVERSE TRANSCRIPTASE DOMAIN-CONTAINING PROTEIN"/>
    <property type="match status" value="1"/>
</dbReference>
<reference evidence="3 4" key="1">
    <citation type="submission" date="2019-01" db="EMBL/GenBank/DDBJ databases">
        <title>Genome Assembly of Collichthys lucidus.</title>
        <authorList>
            <person name="Cai M."/>
            <person name="Xiao S."/>
        </authorList>
    </citation>
    <scope>NUCLEOTIDE SEQUENCE [LARGE SCALE GENOMIC DNA]</scope>
    <source>
        <strain evidence="3">JT15FE1705JMU</strain>
        <tissue evidence="3">Muscle</tissue>
    </source>
</reference>
<dbReference type="InterPro" id="IPR000477">
    <property type="entry name" value="RT_dom"/>
</dbReference>
<keyword evidence="4" id="KW-1185">Reference proteome</keyword>
<dbReference type="Pfam" id="PF01541">
    <property type="entry name" value="GIY-YIG"/>
    <property type="match status" value="1"/>
</dbReference>
<gene>
    <name evidence="3" type="ORF">D9C73_027532</name>
</gene>
<evidence type="ECO:0000313" key="4">
    <source>
        <dbReference type="Proteomes" id="UP000298787"/>
    </source>
</evidence>
<dbReference type="Pfam" id="PF26215">
    <property type="entry name" value="HTH_animal"/>
    <property type="match status" value="1"/>
</dbReference>
<dbReference type="PROSITE" id="PS50878">
    <property type="entry name" value="RT_POL"/>
    <property type="match status" value="1"/>
</dbReference>
<evidence type="ECO:0000259" key="1">
    <source>
        <dbReference type="PROSITE" id="PS50164"/>
    </source>
</evidence>
<dbReference type="SUPFAM" id="SSF82771">
    <property type="entry name" value="GIY-YIG endonuclease"/>
    <property type="match status" value="1"/>
</dbReference>
<name>A0A4V6XYC2_COLLU</name>
<sequence length="724" mass="85102">MIRRGSKNVMVLAQKFKLTQPQSTLLNRGLSFIPSRGSQRNMLEQSRWDLQQYHRRIKLNVYFQNKKVRPFIPFTHKSNWSPPLSRLPPEVTDLIKADFNYFENNFHPSEPRANLSHEETVALRELTENKNIIIKPADKGSAVVIMDREQYLFEGYRQLNDRKYYSPLKEPIYPETKKIVKQIIQSLLNKGFINKKQYTYLVGNPTPRPRLFYLLPKIHKEPSKWSVPFEIPPGRPIVSDCDSETYYTAQFIDHYINPLSNKHVGYLKDTYHFVDTVKELHVPSDCILFTLDIDSLYTNIDIDEGIQAIKNIFIKYPDKNRPDKEILQLLEINLRRNDFEFDSNFYLQIKGTAMGKKFAPAYANIFMAEWETSALASCKQRPTHYYRYLDDIWGVWPHSMEEFEQFLLTLNNHNPSIKLKSTTSTTSVDFLDTTTYKGTNFRQNNKLDIKVFFKETDTHALLHKTSHHPKHTYKGLLKSQLLRFYRICTHQSDFMMATRALFGALAARGYARSFRREALKTFLETRPTETGELLPFVTTYSRPAIQLIRKIKDNFNNKIINLDHLKKYKIIAAFRKNKNLQDYLVKAKIRPLTISKPRGQGEFFKHLAWIHSHANKTVFKTMTRGNPHSKNCVYLIYCQTCGLQYVGETKNTLLQRFTQHRYNIRTRRETHTPLVSHFVSHGWSSVRATVLQRDPEWNNAQRARAEREWIKKLGTIFPKGLNLK</sequence>
<dbReference type="Proteomes" id="UP000298787">
    <property type="component" value="Unassembled WGS sequence"/>
</dbReference>
<dbReference type="AlphaFoldDB" id="A0A4V6XYC2"/>
<accession>A0A4V6XYC2</accession>
<dbReference type="PROSITE" id="PS50164">
    <property type="entry name" value="GIY_YIG"/>
    <property type="match status" value="1"/>
</dbReference>